<dbReference type="Pfam" id="PF07647">
    <property type="entry name" value="SAM_2"/>
    <property type="match status" value="1"/>
</dbReference>
<dbReference type="PANTHER" id="PTHR12247">
    <property type="entry name" value="POLYCOMB GROUP PROTEIN"/>
    <property type="match status" value="1"/>
</dbReference>
<proteinExistence type="predicted"/>
<feature type="compositionally biased region" description="Low complexity" evidence="1">
    <location>
        <begin position="34"/>
        <end position="43"/>
    </location>
</feature>
<gene>
    <name evidence="3" type="ORF">BpHYR1_019367</name>
</gene>
<comment type="caution">
    <text evidence="3">The sequence shown here is derived from an EMBL/GenBank/DDBJ whole genome shotgun (WGS) entry which is preliminary data.</text>
</comment>
<dbReference type="Proteomes" id="UP000276133">
    <property type="component" value="Unassembled WGS sequence"/>
</dbReference>
<feature type="compositionally biased region" description="Basic residues" evidence="1">
    <location>
        <begin position="184"/>
        <end position="197"/>
    </location>
</feature>
<dbReference type="SUPFAM" id="SSF47769">
    <property type="entry name" value="SAM/Pointed domain"/>
    <property type="match status" value="1"/>
</dbReference>
<name>A0A3M7PXX2_BRAPC</name>
<accession>A0A3M7PXX2</accession>
<feature type="region of interest" description="Disordered" evidence="1">
    <location>
        <begin position="235"/>
        <end position="284"/>
    </location>
</feature>
<dbReference type="OrthoDB" id="6433810at2759"/>
<feature type="non-terminal residue" evidence="3">
    <location>
        <position position="1"/>
    </location>
</feature>
<dbReference type="InterPro" id="IPR013761">
    <property type="entry name" value="SAM/pointed_sf"/>
</dbReference>
<feature type="domain" description="SAM" evidence="2">
    <location>
        <begin position="418"/>
        <end position="484"/>
    </location>
</feature>
<feature type="region of interest" description="Disordered" evidence="1">
    <location>
        <begin position="83"/>
        <end position="103"/>
    </location>
</feature>
<protein>
    <submittedName>
        <fullName evidence="3">Polyhomeotic 2 isoform X2</fullName>
    </submittedName>
</protein>
<keyword evidence="4" id="KW-1185">Reference proteome</keyword>
<feature type="compositionally biased region" description="Low complexity" evidence="1">
    <location>
        <begin position="198"/>
        <end position="207"/>
    </location>
</feature>
<evidence type="ECO:0000259" key="2">
    <source>
        <dbReference type="SMART" id="SM00454"/>
    </source>
</evidence>
<feature type="region of interest" description="Disordered" evidence="1">
    <location>
        <begin position="136"/>
        <end position="207"/>
    </location>
</feature>
<organism evidence="3 4">
    <name type="scientific">Brachionus plicatilis</name>
    <name type="common">Marine rotifer</name>
    <name type="synonym">Brachionus muelleri</name>
    <dbReference type="NCBI Taxonomy" id="10195"/>
    <lineage>
        <taxon>Eukaryota</taxon>
        <taxon>Metazoa</taxon>
        <taxon>Spiralia</taxon>
        <taxon>Gnathifera</taxon>
        <taxon>Rotifera</taxon>
        <taxon>Eurotatoria</taxon>
        <taxon>Monogononta</taxon>
        <taxon>Pseudotrocha</taxon>
        <taxon>Ploima</taxon>
        <taxon>Brachionidae</taxon>
        <taxon>Brachionus</taxon>
    </lineage>
</organism>
<reference evidence="3 4" key="1">
    <citation type="journal article" date="2018" name="Sci. Rep.">
        <title>Genomic signatures of local adaptation to the degree of environmental predictability in rotifers.</title>
        <authorList>
            <person name="Franch-Gras L."/>
            <person name="Hahn C."/>
            <person name="Garcia-Roger E.M."/>
            <person name="Carmona M.J."/>
            <person name="Serra M."/>
            <person name="Gomez A."/>
        </authorList>
    </citation>
    <scope>NUCLEOTIDE SEQUENCE [LARGE SCALE GENOMIC DNA]</scope>
    <source>
        <strain evidence="3">HYR1</strain>
    </source>
</reference>
<dbReference type="GO" id="GO:0005634">
    <property type="term" value="C:nucleus"/>
    <property type="evidence" value="ECO:0007669"/>
    <property type="project" value="TreeGrafter"/>
</dbReference>
<feature type="compositionally biased region" description="Low complexity" evidence="1">
    <location>
        <begin position="169"/>
        <end position="183"/>
    </location>
</feature>
<dbReference type="STRING" id="10195.A0A3M7PXX2"/>
<feature type="region of interest" description="Disordered" evidence="1">
    <location>
        <begin position="1"/>
        <end position="43"/>
    </location>
</feature>
<evidence type="ECO:0000256" key="1">
    <source>
        <dbReference type="SAM" id="MobiDB-lite"/>
    </source>
</evidence>
<feature type="compositionally biased region" description="Polar residues" evidence="1">
    <location>
        <begin position="349"/>
        <end position="370"/>
    </location>
</feature>
<dbReference type="GO" id="GO:0003682">
    <property type="term" value="F:chromatin binding"/>
    <property type="evidence" value="ECO:0007669"/>
    <property type="project" value="TreeGrafter"/>
</dbReference>
<dbReference type="AlphaFoldDB" id="A0A3M7PXX2"/>
<dbReference type="InterPro" id="IPR050548">
    <property type="entry name" value="PcG_chromatin_remod_factors"/>
</dbReference>
<dbReference type="SMART" id="SM00454">
    <property type="entry name" value="SAM"/>
    <property type="match status" value="1"/>
</dbReference>
<feature type="region of interest" description="Disordered" evidence="1">
    <location>
        <begin position="330"/>
        <end position="396"/>
    </location>
</feature>
<feature type="compositionally biased region" description="Pro residues" evidence="1">
    <location>
        <begin position="1"/>
        <end position="11"/>
    </location>
</feature>
<dbReference type="GO" id="GO:0042393">
    <property type="term" value="F:histone binding"/>
    <property type="evidence" value="ECO:0007669"/>
    <property type="project" value="TreeGrafter"/>
</dbReference>
<dbReference type="Gene3D" id="1.10.150.50">
    <property type="entry name" value="Transcription Factor, Ets-1"/>
    <property type="match status" value="1"/>
</dbReference>
<sequence length="489" mass="53919">QPKPAQPPHPQAPAATGDPPPHSQFLFQSVGHKANAAGSVPAQAAAAPVQHQLSATSTNIQMLQQRLAEEEHRQEQLLKQLNEKKHQAKAKSPDKKAKCDAMDVDEWSHDDANSLANSSGVHSKKRGRPRLYAVDALTGKSIKGKLIENKQKSPKVAQQPPAQLQFAIYPSPSTSASSSSYSQQHHHQHHQQNHQQHHQQQQQQQQQQNFIINQPAPFNQQFIPLNIVQPMIQEEKNEPEAEQQTTQASTQSEQQNSSKSSEKEAGEMSVSGQTSVSATPEREDKKVVDTLKNLKSKVVLTHVIDGFVIKESSEPFPVKAGEVQRMCVEQRTPPKSTSTPCDAIKRQDQSNTSRLLDENSLLNTSVSSQKAKAKSRPKQSPKRPRTEELDAKSAAAQPNAAAAVAASVCRQEWPSGDPTEWNCEQVYAFVVLVAGEQVAEMFRSQDMDGSALSLIRDDHLVNTMGVKLGPALKIMSKFNEFKIKFSQSL</sequence>
<feature type="compositionally biased region" description="Basic residues" evidence="1">
    <location>
        <begin position="371"/>
        <end position="383"/>
    </location>
</feature>
<dbReference type="PANTHER" id="PTHR12247:SF89">
    <property type="entry name" value="STERILE ALPHA MOTIF DOMAIN-CONTAINING PROTEIN 7"/>
    <property type="match status" value="1"/>
</dbReference>
<evidence type="ECO:0000313" key="3">
    <source>
        <dbReference type="EMBL" id="RNA03804.1"/>
    </source>
</evidence>
<dbReference type="InterPro" id="IPR001660">
    <property type="entry name" value="SAM"/>
</dbReference>
<evidence type="ECO:0000313" key="4">
    <source>
        <dbReference type="Proteomes" id="UP000276133"/>
    </source>
</evidence>
<dbReference type="EMBL" id="REGN01008341">
    <property type="protein sequence ID" value="RNA03804.1"/>
    <property type="molecule type" value="Genomic_DNA"/>
</dbReference>
<feature type="compositionally biased region" description="Low complexity" evidence="1">
    <location>
        <begin position="242"/>
        <end position="259"/>
    </location>
</feature>
<feature type="region of interest" description="Disordered" evidence="1">
    <location>
        <begin position="110"/>
        <end position="129"/>
    </location>
</feature>
<dbReference type="GO" id="GO:0045892">
    <property type="term" value="P:negative regulation of DNA-templated transcription"/>
    <property type="evidence" value="ECO:0007669"/>
    <property type="project" value="TreeGrafter"/>
</dbReference>